<evidence type="ECO:0000256" key="8">
    <source>
        <dbReference type="SAM" id="MobiDB-lite"/>
    </source>
</evidence>
<comment type="caution">
    <text evidence="12">The sequence shown here is derived from an EMBL/GenBank/DDBJ whole genome shotgun (WGS) entry which is preliminary data.</text>
</comment>
<protein>
    <submittedName>
        <fullName evidence="12">Calcium-transporting ATPase 2</fullName>
    </submittedName>
</protein>
<feature type="domain" description="P-type ATPase A" evidence="10">
    <location>
        <begin position="255"/>
        <end position="395"/>
    </location>
</feature>
<dbReference type="InterPro" id="IPR023299">
    <property type="entry name" value="ATPase_P-typ_cyto_dom_N"/>
</dbReference>
<dbReference type="GO" id="GO:0005524">
    <property type="term" value="F:ATP binding"/>
    <property type="evidence" value="ECO:0007669"/>
    <property type="project" value="UniProtKB-KW"/>
</dbReference>
<feature type="region of interest" description="Disordered" evidence="8">
    <location>
        <begin position="333"/>
        <end position="356"/>
    </location>
</feature>
<dbReference type="GO" id="GO:0005886">
    <property type="term" value="C:plasma membrane"/>
    <property type="evidence" value="ECO:0007669"/>
    <property type="project" value="TreeGrafter"/>
</dbReference>
<organism evidence="12 13">
    <name type="scientific">Choanephora cucurbitarum</name>
    <dbReference type="NCBI Taxonomy" id="101091"/>
    <lineage>
        <taxon>Eukaryota</taxon>
        <taxon>Fungi</taxon>
        <taxon>Fungi incertae sedis</taxon>
        <taxon>Mucoromycota</taxon>
        <taxon>Mucoromycotina</taxon>
        <taxon>Mucoromycetes</taxon>
        <taxon>Mucorales</taxon>
        <taxon>Mucorineae</taxon>
        <taxon>Choanephoraceae</taxon>
        <taxon>Choanephoroideae</taxon>
        <taxon>Choanephora</taxon>
    </lineage>
</organism>
<proteinExistence type="predicted"/>
<dbReference type="Proteomes" id="UP000093000">
    <property type="component" value="Unassembled WGS sequence"/>
</dbReference>
<accession>A0A1C7NEF5</accession>
<evidence type="ECO:0000313" key="12">
    <source>
        <dbReference type="EMBL" id="OBZ86936.1"/>
    </source>
</evidence>
<dbReference type="InParanoid" id="A0A1C7NEF5"/>
<dbReference type="InterPro" id="IPR004014">
    <property type="entry name" value="ATPase_P-typ_cation-transptr_N"/>
</dbReference>
<dbReference type="InterPro" id="IPR059000">
    <property type="entry name" value="ATPase_P-type_domA"/>
</dbReference>
<evidence type="ECO:0000256" key="7">
    <source>
        <dbReference type="ARBA" id="ARBA00023136"/>
    </source>
</evidence>
<dbReference type="InterPro" id="IPR018303">
    <property type="entry name" value="ATPase_P-typ_P_site"/>
</dbReference>
<dbReference type="InterPro" id="IPR008250">
    <property type="entry name" value="ATPase_P-typ_transduc_dom_A_sf"/>
</dbReference>
<evidence type="ECO:0000256" key="4">
    <source>
        <dbReference type="ARBA" id="ARBA00022840"/>
    </source>
</evidence>
<dbReference type="GO" id="GO:0005388">
    <property type="term" value="F:P-type calcium transporter activity"/>
    <property type="evidence" value="ECO:0007669"/>
    <property type="project" value="TreeGrafter"/>
</dbReference>
<evidence type="ECO:0000256" key="1">
    <source>
        <dbReference type="ARBA" id="ARBA00004127"/>
    </source>
</evidence>
<dbReference type="Gene3D" id="3.40.50.1000">
    <property type="entry name" value="HAD superfamily/HAD-like"/>
    <property type="match status" value="1"/>
</dbReference>
<dbReference type="Gene3D" id="1.20.1110.10">
    <property type="entry name" value="Calcium-transporting ATPase, transmembrane domain"/>
    <property type="match status" value="1"/>
</dbReference>
<dbReference type="AlphaFoldDB" id="A0A1C7NEF5"/>
<dbReference type="Gene3D" id="2.70.150.10">
    <property type="entry name" value="Calcium-transporting ATPase, cytoplasmic transduction domain A"/>
    <property type="match status" value="1"/>
</dbReference>
<name>A0A1C7NEF5_9FUNG</name>
<evidence type="ECO:0000256" key="3">
    <source>
        <dbReference type="ARBA" id="ARBA00022741"/>
    </source>
</evidence>
<evidence type="ECO:0000256" key="5">
    <source>
        <dbReference type="ARBA" id="ARBA00022842"/>
    </source>
</evidence>
<comment type="subcellular location">
    <subcellularLocation>
        <location evidence="1">Endomembrane system</location>
        <topology evidence="1">Multi-pass membrane protein</topology>
    </subcellularLocation>
</comment>
<evidence type="ECO:0000259" key="10">
    <source>
        <dbReference type="Pfam" id="PF00122"/>
    </source>
</evidence>
<dbReference type="Pfam" id="PF13246">
    <property type="entry name" value="Cation_ATPase"/>
    <property type="match status" value="1"/>
</dbReference>
<dbReference type="SUPFAM" id="SSF81665">
    <property type="entry name" value="Calcium ATPase, transmembrane domain M"/>
    <property type="match status" value="1"/>
</dbReference>
<dbReference type="GO" id="GO:0006874">
    <property type="term" value="P:intracellular calcium ion homeostasis"/>
    <property type="evidence" value="ECO:0007669"/>
    <property type="project" value="TreeGrafter"/>
</dbReference>
<dbReference type="EMBL" id="LUGH01000259">
    <property type="protein sequence ID" value="OBZ86936.1"/>
    <property type="molecule type" value="Genomic_DNA"/>
</dbReference>
<evidence type="ECO:0000256" key="2">
    <source>
        <dbReference type="ARBA" id="ARBA00022692"/>
    </source>
</evidence>
<feature type="non-terminal residue" evidence="12">
    <location>
        <position position="718"/>
    </location>
</feature>
<dbReference type="NCBIfam" id="TIGR01494">
    <property type="entry name" value="ATPase_P-type"/>
    <property type="match status" value="1"/>
</dbReference>
<dbReference type="PANTHER" id="PTHR24093">
    <property type="entry name" value="CATION TRANSPORTING ATPASE"/>
    <property type="match status" value="1"/>
</dbReference>
<dbReference type="GO" id="GO:0012505">
    <property type="term" value="C:endomembrane system"/>
    <property type="evidence" value="ECO:0007669"/>
    <property type="project" value="UniProtKB-SubCell"/>
</dbReference>
<evidence type="ECO:0000313" key="13">
    <source>
        <dbReference type="Proteomes" id="UP000093000"/>
    </source>
</evidence>
<dbReference type="PROSITE" id="PS00154">
    <property type="entry name" value="ATPASE_E1_E2"/>
    <property type="match status" value="1"/>
</dbReference>
<dbReference type="SUPFAM" id="SSF81660">
    <property type="entry name" value="Metal cation-transporting ATPase, ATP-binding domain N"/>
    <property type="match status" value="1"/>
</dbReference>
<dbReference type="STRING" id="101091.A0A1C7NEF5"/>
<feature type="domain" description="Cation-transporting P-type ATPase N-terminal" evidence="11">
    <location>
        <begin position="147"/>
        <end position="192"/>
    </location>
</feature>
<evidence type="ECO:0000256" key="6">
    <source>
        <dbReference type="ARBA" id="ARBA00022989"/>
    </source>
</evidence>
<dbReference type="PANTHER" id="PTHR24093:SF369">
    <property type="entry name" value="CALCIUM-TRANSPORTING ATPASE"/>
    <property type="match status" value="1"/>
</dbReference>
<dbReference type="InterPro" id="IPR023214">
    <property type="entry name" value="HAD_sf"/>
</dbReference>
<gene>
    <name evidence="12" type="primary">pmc1_3</name>
    <name evidence="12" type="ORF">A0J61_05007</name>
</gene>
<dbReference type="PRINTS" id="PR00119">
    <property type="entry name" value="CATATPASE"/>
</dbReference>
<dbReference type="Pfam" id="PF00122">
    <property type="entry name" value="E1-E2_ATPase"/>
    <property type="match status" value="1"/>
</dbReference>
<reference evidence="12 13" key="1">
    <citation type="submission" date="2016-03" db="EMBL/GenBank/DDBJ databases">
        <title>Choanephora cucurbitarum.</title>
        <authorList>
            <person name="Min B."/>
            <person name="Park H."/>
            <person name="Park J.-H."/>
            <person name="Shin H.-D."/>
            <person name="Choi I.-G."/>
        </authorList>
    </citation>
    <scope>NUCLEOTIDE SEQUENCE [LARGE SCALE GENOMIC DNA]</scope>
    <source>
        <strain evidence="12 13">KUS-F28377</strain>
    </source>
</reference>
<dbReference type="InterPro" id="IPR001757">
    <property type="entry name" value="P_typ_ATPase"/>
</dbReference>
<keyword evidence="7 9" id="KW-0472">Membrane</keyword>
<feature type="transmembrane region" description="Helical" evidence="9">
    <location>
        <begin position="181"/>
        <end position="198"/>
    </location>
</feature>
<sequence length="718" mass="78466">MTHKHNHSEDPTIIATPSASTFLDEKALNDGVRIDLGDNLTPHNDPSNPFAFTNQQLSALMDPKNLPLLRSYGGLEGIARGLHVDLRTGLKPNGPKHPKVSLSQVMKENDDSIYVEDIDIKRTPTIHSVGRQLTHRTDANVPAPDASAFPQRTSVFGSNVLPETETKSIFALMWIAFQDKTLILLAIAAVVSLGVGLYEDIAVPEYDTFGNRIPGVKWVEGVAIIVAIMMVVLVGSVNDYQKEKQFRKLNAKKEDRAVKATRESTVSMISVHDIQVGDILHLEPGDIVAADGIFIEGHNLKCDESAATGESDAVRKQNWQTCDRLAYAQQKEANYPLDSPSSSESGFKSKKQLAQPEHKASSDPFIISGSKVLEGVCTYLVTSIGEHSYYGRTMMALRSEPESTPLQEKLNALAELIAKLGSAAGLLMLIVLLIRYFVGWKNGVPDQATEIVMDIMKILIVVVTIVVVAVPEGLPLAVTLALAYATQRMLKDNNLVRVLAACETMGNATTVCSDKTGTLTQNKMTVVAGTFGSSLRFIKNPPASRSDLIDIKDVASTTPKDVLNIVNQSIAVNSTAFEGENEKGEPCFVGNKTETALLQFSRDVKAEHYDSLRTRWPVEHAYPFSSERKAMATVIQVPHPTQLGKSIYRVHVKGASEIILGLCSSILSLQKSSSNGDNYSQVSTRTMTDDDVSRINRIIQSYATRSLRTLGLAYIDFE</sequence>
<feature type="transmembrane region" description="Helical" evidence="9">
    <location>
        <begin position="416"/>
        <end position="438"/>
    </location>
</feature>
<dbReference type="Pfam" id="PF00690">
    <property type="entry name" value="Cation_ATPase_N"/>
    <property type="match status" value="1"/>
</dbReference>
<keyword evidence="6 9" id="KW-1133">Transmembrane helix</keyword>
<dbReference type="SUPFAM" id="SSF81653">
    <property type="entry name" value="Calcium ATPase, transduction domain A"/>
    <property type="match status" value="1"/>
</dbReference>
<dbReference type="InterPro" id="IPR023298">
    <property type="entry name" value="ATPase_P-typ_TM_dom_sf"/>
</dbReference>
<dbReference type="Gene3D" id="3.40.1110.10">
    <property type="entry name" value="Calcium-transporting ATPase, cytoplasmic domain N"/>
    <property type="match status" value="1"/>
</dbReference>
<evidence type="ECO:0000256" key="9">
    <source>
        <dbReference type="SAM" id="Phobius"/>
    </source>
</evidence>
<keyword evidence="3" id="KW-0547">Nucleotide-binding</keyword>
<keyword evidence="5" id="KW-0460">Magnesium</keyword>
<keyword evidence="2 9" id="KW-0812">Transmembrane</keyword>
<feature type="transmembrane region" description="Helical" evidence="9">
    <location>
        <begin position="458"/>
        <end position="485"/>
    </location>
</feature>
<keyword evidence="4" id="KW-0067">ATP-binding</keyword>
<dbReference type="OrthoDB" id="3352408at2759"/>
<evidence type="ECO:0000259" key="11">
    <source>
        <dbReference type="Pfam" id="PF00690"/>
    </source>
</evidence>
<keyword evidence="13" id="KW-1185">Reference proteome</keyword>
<feature type="transmembrane region" description="Helical" evidence="9">
    <location>
        <begin position="218"/>
        <end position="238"/>
    </location>
</feature>
<dbReference type="GO" id="GO:0016887">
    <property type="term" value="F:ATP hydrolysis activity"/>
    <property type="evidence" value="ECO:0007669"/>
    <property type="project" value="InterPro"/>
</dbReference>